<proteinExistence type="predicted"/>
<dbReference type="RefSeq" id="WP_378046659.1">
    <property type="nucleotide sequence ID" value="NZ_JBHSXE010000001.1"/>
</dbReference>
<sequence>MSDSPRVALATCSWLPDGSDDVVHLMKALAGLGVRAEPVVWDSGADWASYDLTVVRSTWDYPARRDAFLAWADAVPRIVNAPEVLRWNTDKRYLRDLAAAGVPVVETLWDPADVPSSWPEYVIKPAVSIGSRDTARWGPGEEERARAHLRALRSEGRAVMVQPYLSAVDTLGETALVFRDGAFSHAARKAPILTAGAGIEGPVAFDASRGQVTPSEAAPEQLAVAERALAAAPGGLLYARVDLVPGPDGAPVLIELELTEPNLYLQHAPGSAARFAESIAARL</sequence>
<dbReference type="SUPFAM" id="SSF56059">
    <property type="entry name" value="Glutathione synthetase ATP-binding domain-like"/>
    <property type="match status" value="1"/>
</dbReference>
<dbReference type="PANTHER" id="PTHR39217:SF1">
    <property type="entry name" value="GLUTATHIONE SYNTHETASE"/>
    <property type="match status" value="1"/>
</dbReference>
<keyword evidence="1" id="KW-0436">Ligase</keyword>
<organism evidence="1 2">
    <name type="scientific">Actinomadura yumaensis</name>
    <dbReference type="NCBI Taxonomy" id="111807"/>
    <lineage>
        <taxon>Bacteria</taxon>
        <taxon>Bacillati</taxon>
        <taxon>Actinomycetota</taxon>
        <taxon>Actinomycetes</taxon>
        <taxon>Streptosporangiales</taxon>
        <taxon>Thermomonosporaceae</taxon>
        <taxon>Actinomadura</taxon>
    </lineage>
</organism>
<dbReference type="EMBL" id="JBHSXS010000050">
    <property type="protein sequence ID" value="MFC6886241.1"/>
    <property type="molecule type" value="Genomic_DNA"/>
</dbReference>
<dbReference type="PANTHER" id="PTHR39217">
    <property type="match status" value="1"/>
</dbReference>
<name>A0ABW2CZ67_9ACTN</name>
<keyword evidence="2" id="KW-1185">Reference proteome</keyword>
<dbReference type="GO" id="GO:0016874">
    <property type="term" value="F:ligase activity"/>
    <property type="evidence" value="ECO:0007669"/>
    <property type="project" value="UniProtKB-KW"/>
</dbReference>
<gene>
    <name evidence="1" type="ORF">ACFQKB_41235</name>
</gene>
<dbReference type="Proteomes" id="UP001596380">
    <property type="component" value="Unassembled WGS sequence"/>
</dbReference>
<reference evidence="2" key="1">
    <citation type="journal article" date="2019" name="Int. J. Syst. Evol. Microbiol.">
        <title>The Global Catalogue of Microorganisms (GCM) 10K type strain sequencing project: providing services to taxonomists for standard genome sequencing and annotation.</title>
        <authorList>
            <consortium name="The Broad Institute Genomics Platform"/>
            <consortium name="The Broad Institute Genome Sequencing Center for Infectious Disease"/>
            <person name="Wu L."/>
            <person name="Ma J."/>
        </authorList>
    </citation>
    <scope>NUCLEOTIDE SEQUENCE [LARGE SCALE GENOMIC DNA]</scope>
    <source>
        <strain evidence="2">JCM 3369</strain>
    </source>
</reference>
<comment type="caution">
    <text evidence="1">The sequence shown here is derived from an EMBL/GenBank/DDBJ whole genome shotgun (WGS) entry which is preliminary data.</text>
</comment>
<protein>
    <submittedName>
        <fullName evidence="1">RimK family alpha-L-glutamate ligase</fullName>
    </submittedName>
</protein>
<dbReference type="InterPro" id="IPR053191">
    <property type="entry name" value="DcsG_Biosynth_Enzyme"/>
</dbReference>
<accession>A0ABW2CZ67</accession>
<evidence type="ECO:0000313" key="1">
    <source>
        <dbReference type="EMBL" id="MFC6886241.1"/>
    </source>
</evidence>
<evidence type="ECO:0000313" key="2">
    <source>
        <dbReference type="Proteomes" id="UP001596380"/>
    </source>
</evidence>